<accession>A0ACD3A6R6</accession>
<keyword evidence="2" id="KW-1185">Reference proteome</keyword>
<dbReference type="EMBL" id="ML208647">
    <property type="protein sequence ID" value="TFK61568.1"/>
    <property type="molecule type" value="Genomic_DNA"/>
</dbReference>
<gene>
    <name evidence="1" type="ORF">BDN72DRAFT_863497</name>
</gene>
<name>A0ACD3A6R6_9AGAR</name>
<dbReference type="Proteomes" id="UP000308600">
    <property type="component" value="Unassembled WGS sequence"/>
</dbReference>
<sequence>MSTNFSLLMPTAVLVLPSGNAFVLDKFTAARAVEASTYPGVDDYAVVEEPPMNFKNGGPLPIDVLRQLGVFAAEINHRHGIFSSSPSSRQDAPTRRPPDLIAAEKDGEKRKLDSGAWYDQGLIDLGSLDYVGSSFEAQDLWLDQADGFLSSLWHTEDCSIPDSRPIPEIAGVSVNASPWQSPSPSSQSTGYPSTQSQDSQHPEMFGHEQPGHGQIGVAVDMQIRQAFPQSQSHGDRHQTLSSSSSVFLEMPSLLPFQHSNTSNNLATTSRHSSHPESRPSGASSHYGLEDSHKPFQRAGARNTDYHTQDSNFTCDETPITRVSNEEVTSMVSPETFSIQPSHAMSTRTSPESSPKPLQPVREGPLLTQPSHTTSFPQGHTLNGYQKCATSLVIVRSPLPSSSNSNSTPSPGSTSGEPGQFLGSSNSGRDEMEEGSDGYELPAPVPLATECSPSPLDPNTAARPAASRGRKGRKGRKGRRLTPACSFCHQRKIACGGPQDDDLEPVCLDLECSFSYGTVKRPMKRKRAKSSKPVPSPE</sequence>
<reference evidence="1 2" key="1">
    <citation type="journal article" date="2019" name="Nat. Ecol. Evol.">
        <title>Megaphylogeny resolves global patterns of mushroom evolution.</title>
        <authorList>
            <person name="Varga T."/>
            <person name="Krizsan K."/>
            <person name="Foldi C."/>
            <person name="Dima B."/>
            <person name="Sanchez-Garcia M."/>
            <person name="Sanchez-Ramirez S."/>
            <person name="Szollosi G.J."/>
            <person name="Szarkandi J.G."/>
            <person name="Papp V."/>
            <person name="Albert L."/>
            <person name="Andreopoulos W."/>
            <person name="Angelini C."/>
            <person name="Antonin V."/>
            <person name="Barry K.W."/>
            <person name="Bougher N.L."/>
            <person name="Buchanan P."/>
            <person name="Buyck B."/>
            <person name="Bense V."/>
            <person name="Catcheside P."/>
            <person name="Chovatia M."/>
            <person name="Cooper J."/>
            <person name="Damon W."/>
            <person name="Desjardin D."/>
            <person name="Finy P."/>
            <person name="Geml J."/>
            <person name="Haridas S."/>
            <person name="Hughes K."/>
            <person name="Justo A."/>
            <person name="Karasinski D."/>
            <person name="Kautmanova I."/>
            <person name="Kiss B."/>
            <person name="Kocsube S."/>
            <person name="Kotiranta H."/>
            <person name="LaButti K.M."/>
            <person name="Lechner B.E."/>
            <person name="Liimatainen K."/>
            <person name="Lipzen A."/>
            <person name="Lukacs Z."/>
            <person name="Mihaltcheva S."/>
            <person name="Morgado L.N."/>
            <person name="Niskanen T."/>
            <person name="Noordeloos M.E."/>
            <person name="Ohm R.A."/>
            <person name="Ortiz-Santana B."/>
            <person name="Ovrebo C."/>
            <person name="Racz N."/>
            <person name="Riley R."/>
            <person name="Savchenko A."/>
            <person name="Shiryaev A."/>
            <person name="Soop K."/>
            <person name="Spirin V."/>
            <person name="Szebenyi C."/>
            <person name="Tomsovsky M."/>
            <person name="Tulloss R.E."/>
            <person name="Uehling J."/>
            <person name="Grigoriev I.V."/>
            <person name="Vagvolgyi C."/>
            <person name="Papp T."/>
            <person name="Martin F.M."/>
            <person name="Miettinen O."/>
            <person name="Hibbett D.S."/>
            <person name="Nagy L.G."/>
        </authorList>
    </citation>
    <scope>NUCLEOTIDE SEQUENCE [LARGE SCALE GENOMIC DNA]</scope>
    <source>
        <strain evidence="1 2">NL-1719</strain>
    </source>
</reference>
<proteinExistence type="predicted"/>
<organism evidence="1 2">
    <name type="scientific">Pluteus cervinus</name>
    <dbReference type="NCBI Taxonomy" id="181527"/>
    <lineage>
        <taxon>Eukaryota</taxon>
        <taxon>Fungi</taxon>
        <taxon>Dikarya</taxon>
        <taxon>Basidiomycota</taxon>
        <taxon>Agaricomycotina</taxon>
        <taxon>Agaricomycetes</taxon>
        <taxon>Agaricomycetidae</taxon>
        <taxon>Agaricales</taxon>
        <taxon>Pluteineae</taxon>
        <taxon>Pluteaceae</taxon>
        <taxon>Pluteus</taxon>
    </lineage>
</organism>
<protein>
    <submittedName>
        <fullName evidence="1">Uncharacterized protein</fullName>
    </submittedName>
</protein>
<evidence type="ECO:0000313" key="2">
    <source>
        <dbReference type="Proteomes" id="UP000308600"/>
    </source>
</evidence>
<evidence type="ECO:0000313" key="1">
    <source>
        <dbReference type="EMBL" id="TFK61568.1"/>
    </source>
</evidence>